<dbReference type="SUPFAM" id="SSF56507">
    <property type="entry name" value="Methionine synthase activation domain-like"/>
    <property type="match status" value="1"/>
</dbReference>
<organism evidence="1 2">
    <name type="scientific">Lucifera butyrica</name>
    <dbReference type="NCBI Taxonomy" id="1351585"/>
    <lineage>
        <taxon>Bacteria</taxon>
        <taxon>Bacillati</taxon>
        <taxon>Bacillota</taxon>
        <taxon>Negativicutes</taxon>
        <taxon>Veillonellales</taxon>
        <taxon>Veillonellaceae</taxon>
        <taxon>Lucifera</taxon>
    </lineage>
</organism>
<sequence length="227" mass="24735">MPVYNVPITRINETETRRYAGLRDVANFPHTLLAQACLEAHSLIVPRGNWHTYPYDPEQGIIEASNLLVLSGQKIITHLRQASQVAVMAVTVGLKLEEAISKQFEQGNYTTGLLMDAAGTAAVEETADKISALIQQDASRIGYTSTSRFSPGYGDWDITVQPDILTLAGGYELDITVTETSMLQPRKSVTAIIGLIPYQGNIQQVPCTVISCQECTQSSCMARKNSG</sequence>
<accession>A0A498R980</accession>
<keyword evidence="2" id="KW-1185">Reference proteome</keyword>
<proteinExistence type="predicted"/>
<dbReference type="EMBL" id="UPPP01000075">
    <property type="protein sequence ID" value="VBB07490.1"/>
    <property type="molecule type" value="Genomic_DNA"/>
</dbReference>
<dbReference type="Proteomes" id="UP000277811">
    <property type="component" value="Unassembled WGS sequence"/>
</dbReference>
<reference evidence="1 2" key="1">
    <citation type="submission" date="2018-06" db="EMBL/GenBank/DDBJ databases">
        <authorList>
            <person name="Strepis N."/>
        </authorList>
    </citation>
    <scope>NUCLEOTIDE SEQUENCE [LARGE SCALE GENOMIC DNA]</scope>
    <source>
        <strain evidence="1">LUCI</strain>
    </source>
</reference>
<evidence type="ECO:0008006" key="3">
    <source>
        <dbReference type="Google" id="ProtNLM"/>
    </source>
</evidence>
<evidence type="ECO:0000313" key="1">
    <source>
        <dbReference type="EMBL" id="VBB07490.1"/>
    </source>
</evidence>
<protein>
    <recommendedName>
        <fullName evidence="3">AdoMet activation domain-containing protein</fullName>
    </recommendedName>
</protein>
<dbReference type="GO" id="GO:0008705">
    <property type="term" value="F:methionine synthase activity"/>
    <property type="evidence" value="ECO:0007669"/>
    <property type="project" value="InterPro"/>
</dbReference>
<evidence type="ECO:0000313" key="2">
    <source>
        <dbReference type="Proteomes" id="UP000277811"/>
    </source>
</evidence>
<dbReference type="Gene3D" id="3.40.109.40">
    <property type="match status" value="1"/>
</dbReference>
<gene>
    <name evidence="1" type="ORF">LUCI_2739</name>
</gene>
<dbReference type="InterPro" id="IPR037010">
    <property type="entry name" value="VitB12-dep_Met_synth_activ_sf"/>
</dbReference>
<dbReference type="OrthoDB" id="9816190at2"/>
<name>A0A498R980_9FIRM</name>
<dbReference type="AlphaFoldDB" id="A0A498R980"/>
<dbReference type="RefSeq" id="WP_122628423.1">
    <property type="nucleotide sequence ID" value="NZ_UPPP01000075.1"/>
</dbReference>